<dbReference type="AlphaFoldDB" id="D6U544"/>
<sequence>MICVLSIVMVWRSQTITILKTLFPSKILLKLLVAGAKSLSMSGRVCYIQRNQRGSYSGFLATPDPSKAL</sequence>
<evidence type="ECO:0000313" key="1">
    <source>
        <dbReference type="EMBL" id="EFH81624.1"/>
    </source>
</evidence>
<keyword evidence="2" id="KW-1185">Reference proteome</keyword>
<dbReference type="InParanoid" id="D6U544"/>
<name>D6U544_KTERA</name>
<protein>
    <submittedName>
        <fullName evidence="1">Uncharacterized protein</fullName>
    </submittedName>
</protein>
<dbReference type="STRING" id="485913.Krac_2359"/>
<proteinExistence type="predicted"/>
<gene>
    <name evidence="1" type="ORF">Krac_2359</name>
</gene>
<dbReference type="EMBL" id="ADVG01000004">
    <property type="protein sequence ID" value="EFH81624.1"/>
    <property type="molecule type" value="Genomic_DNA"/>
</dbReference>
<reference evidence="1 2" key="1">
    <citation type="journal article" date="2011" name="Stand. Genomic Sci.">
        <title>Non-contiguous finished genome sequence and contextual data of the filamentous soil bacterium Ktedonobacter racemifer type strain (SOSP1-21).</title>
        <authorList>
            <person name="Chang Y.J."/>
            <person name="Land M."/>
            <person name="Hauser L."/>
            <person name="Chertkov O."/>
            <person name="Del Rio T.G."/>
            <person name="Nolan M."/>
            <person name="Copeland A."/>
            <person name="Tice H."/>
            <person name="Cheng J.F."/>
            <person name="Lucas S."/>
            <person name="Han C."/>
            <person name="Goodwin L."/>
            <person name="Pitluck S."/>
            <person name="Ivanova N."/>
            <person name="Ovchinikova G."/>
            <person name="Pati A."/>
            <person name="Chen A."/>
            <person name="Palaniappan K."/>
            <person name="Mavromatis K."/>
            <person name="Liolios K."/>
            <person name="Brettin T."/>
            <person name="Fiebig A."/>
            <person name="Rohde M."/>
            <person name="Abt B."/>
            <person name="Goker M."/>
            <person name="Detter J.C."/>
            <person name="Woyke T."/>
            <person name="Bristow J."/>
            <person name="Eisen J.A."/>
            <person name="Markowitz V."/>
            <person name="Hugenholtz P."/>
            <person name="Kyrpides N.C."/>
            <person name="Klenk H.P."/>
            <person name="Lapidus A."/>
        </authorList>
    </citation>
    <scope>NUCLEOTIDE SEQUENCE [LARGE SCALE GENOMIC DNA]</scope>
    <source>
        <strain evidence="2">DSM 44963</strain>
    </source>
</reference>
<comment type="caution">
    <text evidence="1">The sequence shown here is derived from an EMBL/GenBank/DDBJ whole genome shotgun (WGS) entry which is preliminary data.</text>
</comment>
<dbReference type="Proteomes" id="UP000004508">
    <property type="component" value="Unassembled WGS sequence"/>
</dbReference>
<evidence type="ECO:0000313" key="2">
    <source>
        <dbReference type="Proteomes" id="UP000004508"/>
    </source>
</evidence>
<accession>D6U544</accession>
<organism evidence="1 2">
    <name type="scientific">Ktedonobacter racemifer DSM 44963</name>
    <dbReference type="NCBI Taxonomy" id="485913"/>
    <lineage>
        <taxon>Bacteria</taxon>
        <taxon>Bacillati</taxon>
        <taxon>Chloroflexota</taxon>
        <taxon>Ktedonobacteria</taxon>
        <taxon>Ktedonobacterales</taxon>
        <taxon>Ktedonobacteraceae</taxon>
        <taxon>Ktedonobacter</taxon>
    </lineage>
</organism>